<keyword evidence="1" id="KW-0723">Serine/threonine-protein kinase</keyword>
<sequence>MAPPEPPLVLETTTGSDTLDDVQRLLDELWSTHDVSDVVRMHVDLAVGEIAANIVEHSGAGRPVHLRMAAEWLPDAVRVTFHDDGHVAPTEVGSFELPDAMSERGRGLAIAHRVLDELAYRRDGDGNHWTLIRHRDG</sequence>
<dbReference type="OrthoDB" id="159434at2"/>
<dbReference type="Proteomes" id="UP000178953">
    <property type="component" value="Unassembled WGS sequence"/>
</dbReference>
<dbReference type="CDD" id="cd16936">
    <property type="entry name" value="HATPase_RsbW-like"/>
    <property type="match status" value="1"/>
</dbReference>
<dbReference type="PANTHER" id="PTHR35526:SF3">
    <property type="entry name" value="ANTI-SIGMA-F FACTOR RSBW"/>
    <property type="match status" value="1"/>
</dbReference>
<dbReference type="PANTHER" id="PTHR35526">
    <property type="entry name" value="ANTI-SIGMA-F FACTOR RSBW-RELATED"/>
    <property type="match status" value="1"/>
</dbReference>
<dbReference type="InterPro" id="IPR050267">
    <property type="entry name" value="Anti-sigma-factor_SerPK"/>
</dbReference>
<evidence type="ECO:0000259" key="2">
    <source>
        <dbReference type="Pfam" id="PF13581"/>
    </source>
</evidence>
<comment type="caution">
    <text evidence="3">The sequence shown here is derived from an EMBL/GenBank/DDBJ whole genome shotgun (WGS) entry which is preliminary data.</text>
</comment>
<accession>A0A1E8Q043</accession>
<name>A0A1E8Q043_9MYCO</name>
<dbReference type="EMBL" id="MCHX01000053">
    <property type="protein sequence ID" value="OFJ51902.1"/>
    <property type="molecule type" value="Genomic_DNA"/>
</dbReference>
<dbReference type="RefSeq" id="WP_070354897.1">
    <property type="nucleotide sequence ID" value="NZ_CP043474.1"/>
</dbReference>
<dbReference type="InterPro" id="IPR036890">
    <property type="entry name" value="HATPase_C_sf"/>
</dbReference>
<proteinExistence type="predicted"/>
<keyword evidence="4" id="KW-1185">Reference proteome</keyword>
<organism evidence="3 4">
    <name type="scientific">Mycolicibacterium grossiae</name>
    <dbReference type="NCBI Taxonomy" id="1552759"/>
    <lineage>
        <taxon>Bacteria</taxon>
        <taxon>Bacillati</taxon>
        <taxon>Actinomycetota</taxon>
        <taxon>Actinomycetes</taxon>
        <taxon>Mycobacteriales</taxon>
        <taxon>Mycobacteriaceae</taxon>
        <taxon>Mycolicibacterium</taxon>
    </lineage>
</organism>
<reference evidence="3 4" key="1">
    <citation type="submission" date="2016-09" db="EMBL/GenBank/DDBJ databases">
        <title>genome sequence of Mycobacterium sp. 739 SCH.</title>
        <authorList>
            <person name="Greninger A.L."/>
            <person name="Qin X."/>
            <person name="Jerome K."/>
            <person name="Vora S."/>
            <person name="Quinn K."/>
        </authorList>
    </citation>
    <scope>NUCLEOTIDE SEQUENCE [LARGE SCALE GENOMIC DNA]</scope>
    <source>
        <strain evidence="3 4">SCH</strain>
    </source>
</reference>
<dbReference type="AlphaFoldDB" id="A0A1E8Q043"/>
<evidence type="ECO:0000256" key="1">
    <source>
        <dbReference type="ARBA" id="ARBA00022527"/>
    </source>
</evidence>
<protein>
    <submittedName>
        <fullName evidence="3">Anti-sigma regulatory factor</fullName>
    </submittedName>
</protein>
<feature type="domain" description="Histidine kinase/HSP90-like ATPase" evidence="2">
    <location>
        <begin position="19"/>
        <end position="131"/>
    </location>
</feature>
<keyword evidence="1" id="KW-0418">Kinase</keyword>
<keyword evidence="1" id="KW-0808">Transferase</keyword>
<evidence type="ECO:0000313" key="3">
    <source>
        <dbReference type="EMBL" id="OFJ51902.1"/>
    </source>
</evidence>
<dbReference type="Pfam" id="PF13581">
    <property type="entry name" value="HATPase_c_2"/>
    <property type="match status" value="1"/>
</dbReference>
<gene>
    <name evidence="3" type="ORF">BEL07_20440</name>
</gene>
<evidence type="ECO:0000313" key="4">
    <source>
        <dbReference type="Proteomes" id="UP000178953"/>
    </source>
</evidence>
<dbReference type="GO" id="GO:0004674">
    <property type="term" value="F:protein serine/threonine kinase activity"/>
    <property type="evidence" value="ECO:0007669"/>
    <property type="project" value="UniProtKB-KW"/>
</dbReference>
<dbReference type="Gene3D" id="3.30.565.10">
    <property type="entry name" value="Histidine kinase-like ATPase, C-terminal domain"/>
    <property type="match status" value="1"/>
</dbReference>
<dbReference type="SUPFAM" id="SSF55874">
    <property type="entry name" value="ATPase domain of HSP90 chaperone/DNA topoisomerase II/histidine kinase"/>
    <property type="match status" value="1"/>
</dbReference>
<dbReference type="InterPro" id="IPR003594">
    <property type="entry name" value="HATPase_dom"/>
</dbReference>